<gene>
    <name evidence="1" type="ORF">B6S12_09560</name>
</gene>
<protein>
    <submittedName>
        <fullName evidence="1">Purine-nucleoside phosphorylase</fullName>
    </submittedName>
</protein>
<dbReference type="Gene3D" id="3.40.50.1580">
    <property type="entry name" value="Nucleoside phosphorylase domain"/>
    <property type="match status" value="1"/>
</dbReference>
<evidence type="ECO:0000313" key="2">
    <source>
        <dbReference type="Proteomes" id="UP000249746"/>
    </source>
</evidence>
<dbReference type="RefSeq" id="WP_111230572.1">
    <property type="nucleotide sequence ID" value="NZ_NBIU01000041.1"/>
</dbReference>
<dbReference type="GO" id="GO:0003824">
    <property type="term" value="F:catalytic activity"/>
    <property type="evidence" value="ECO:0007669"/>
    <property type="project" value="InterPro"/>
</dbReference>
<accession>A0A2W6MS95</accession>
<organism evidence="1 2">
    <name type="scientific">Helicobacter valdiviensis</name>
    <dbReference type="NCBI Taxonomy" id="1458358"/>
    <lineage>
        <taxon>Bacteria</taxon>
        <taxon>Pseudomonadati</taxon>
        <taxon>Campylobacterota</taxon>
        <taxon>Epsilonproteobacteria</taxon>
        <taxon>Campylobacterales</taxon>
        <taxon>Helicobacteraceae</taxon>
        <taxon>Helicobacter</taxon>
    </lineage>
</organism>
<keyword evidence="2" id="KW-1185">Reference proteome</keyword>
<dbReference type="GO" id="GO:0009116">
    <property type="term" value="P:nucleoside metabolic process"/>
    <property type="evidence" value="ECO:0007669"/>
    <property type="project" value="InterPro"/>
</dbReference>
<dbReference type="Proteomes" id="UP000249746">
    <property type="component" value="Unassembled WGS sequence"/>
</dbReference>
<dbReference type="SUPFAM" id="SSF53167">
    <property type="entry name" value="Purine and uridine phosphorylases"/>
    <property type="match status" value="1"/>
</dbReference>
<dbReference type="AlphaFoldDB" id="A0A2W6MS95"/>
<sequence>MIYCAGEIESFPFAKSIGVGLVQSAINLTHSIYRDKPDEIIFIGTCGSYDRNQKLLEIFETQSASNIELSFLEKKSYTPLDNFICLEKQNVSHETLLNQNQKIVNCSNYISTDESLAQIMVKLGILYENMEFFSILQVAKNFEIPAFGIFCVTNHIHKDSQKEFFSNHNEAKKRLENYIKENYREKFYV</sequence>
<dbReference type="EMBL" id="NBIU01000041">
    <property type="protein sequence ID" value="PZT47342.1"/>
    <property type="molecule type" value="Genomic_DNA"/>
</dbReference>
<reference evidence="1 2" key="1">
    <citation type="submission" date="2017-03" db="EMBL/GenBank/DDBJ databases">
        <title>Genomic and clinical evidence uncovers the enterohepatic species Helicobacter valdiviensis as a potential human intestinal pathogen.</title>
        <authorList>
            <person name="Fresia P."/>
            <person name="Jara R."/>
            <person name="Sierra R."/>
            <person name="Ferres I."/>
            <person name="Greif G."/>
            <person name="Iraola G."/>
            <person name="Collado L."/>
        </authorList>
    </citation>
    <scope>NUCLEOTIDE SEQUENCE [LARGE SCALE GENOMIC DNA]</scope>
    <source>
        <strain evidence="1 2">WBE14</strain>
    </source>
</reference>
<name>A0A2W6MS95_9HELI</name>
<proteinExistence type="predicted"/>
<dbReference type="OrthoDB" id="5339230at2"/>
<dbReference type="InterPro" id="IPR035994">
    <property type="entry name" value="Nucleoside_phosphorylase_sf"/>
</dbReference>
<evidence type="ECO:0000313" key="1">
    <source>
        <dbReference type="EMBL" id="PZT47342.1"/>
    </source>
</evidence>
<comment type="caution">
    <text evidence="1">The sequence shown here is derived from an EMBL/GenBank/DDBJ whole genome shotgun (WGS) entry which is preliminary data.</text>
</comment>